<evidence type="ECO:0000256" key="5">
    <source>
        <dbReference type="ARBA" id="ARBA00022692"/>
    </source>
</evidence>
<dbReference type="PROSITE" id="PS50011">
    <property type="entry name" value="PROTEIN_KINASE_DOM"/>
    <property type="match status" value="1"/>
</dbReference>
<dbReference type="Gene3D" id="3.80.10.10">
    <property type="entry name" value="Ribonuclease Inhibitor"/>
    <property type="match status" value="3"/>
</dbReference>
<dbReference type="SUPFAM" id="SSF56112">
    <property type="entry name" value="Protein kinase-like (PK-like)"/>
    <property type="match status" value="1"/>
</dbReference>
<dbReference type="InterPro" id="IPR011009">
    <property type="entry name" value="Kinase-like_dom_sf"/>
</dbReference>
<dbReference type="PANTHER" id="PTHR45974:SF266">
    <property type="entry name" value="LEUCINE-RICH REPEAT RECEPTOR PROTEIN KINASE HPCA1"/>
    <property type="match status" value="1"/>
</dbReference>
<evidence type="ECO:0000256" key="3">
    <source>
        <dbReference type="ARBA" id="ARBA00022614"/>
    </source>
</evidence>
<keyword evidence="12 16" id="KW-0472">Membrane</keyword>
<evidence type="ECO:0000256" key="14">
    <source>
        <dbReference type="PROSITE-ProRule" id="PRU10141"/>
    </source>
</evidence>
<keyword evidence="13" id="KW-0325">Glycoprotein</keyword>
<dbReference type="EMBL" id="JBHFFA010000004">
    <property type="protein sequence ID" value="KAL2632352.1"/>
    <property type="molecule type" value="Genomic_DNA"/>
</dbReference>
<dbReference type="Pfam" id="PF00560">
    <property type="entry name" value="LRR_1"/>
    <property type="match status" value="1"/>
</dbReference>
<dbReference type="FunFam" id="3.30.200.20:FF:000039">
    <property type="entry name" value="receptor-like protein kinase FERONIA"/>
    <property type="match status" value="1"/>
</dbReference>
<dbReference type="InterPro" id="IPR017441">
    <property type="entry name" value="Protein_kinase_ATP_BS"/>
</dbReference>
<evidence type="ECO:0000256" key="6">
    <source>
        <dbReference type="ARBA" id="ARBA00022729"/>
    </source>
</evidence>
<gene>
    <name evidence="19" type="ORF">R1flu_017038</name>
</gene>
<keyword evidence="10 14" id="KW-0067">ATP-binding</keyword>
<feature type="domain" description="Protein kinase" evidence="18">
    <location>
        <begin position="647"/>
        <end position="919"/>
    </location>
</feature>
<dbReference type="SMART" id="SM00220">
    <property type="entry name" value="S_TKc"/>
    <property type="match status" value="1"/>
</dbReference>
<evidence type="ECO:0000256" key="4">
    <source>
        <dbReference type="ARBA" id="ARBA00022679"/>
    </source>
</evidence>
<keyword evidence="11 16" id="KW-1133">Transmembrane helix</keyword>
<dbReference type="AlphaFoldDB" id="A0ABD1YRJ6"/>
<keyword evidence="2" id="KW-0723">Serine/threonine-protein kinase</keyword>
<dbReference type="Gene3D" id="3.30.200.20">
    <property type="entry name" value="Phosphorylase Kinase, domain 1"/>
    <property type="match status" value="1"/>
</dbReference>
<evidence type="ECO:0000256" key="11">
    <source>
        <dbReference type="ARBA" id="ARBA00022989"/>
    </source>
</evidence>
<dbReference type="PROSITE" id="PS00108">
    <property type="entry name" value="PROTEIN_KINASE_ST"/>
    <property type="match status" value="1"/>
</dbReference>
<evidence type="ECO:0000256" key="7">
    <source>
        <dbReference type="ARBA" id="ARBA00022737"/>
    </source>
</evidence>
<accession>A0ABD1YRJ6</accession>
<feature type="signal peptide" evidence="17">
    <location>
        <begin position="1"/>
        <end position="30"/>
    </location>
</feature>
<protein>
    <recommendedName>
        <fullName evidence="18">Protein kinase domain-containing protein</fullName>
    </recommendedName>
</protein>
<comment type="caution">
    <text evidence="19">The sequence shown here is derived from an EMBL/GenBank/DDBJ whole genome shotgun (WGS) entry which is preliminary data.</text>
</comment>
<keyword evidence="7" id="KW-0677">Repeat</keyword>
<evidence type="ECO:0000256" key="17">
    <source>
        <dbReference type="SAM" id="SignalP"/>
    </source>
</evidence>
<keyword evidence="9" id="KW-0418">Kinase</keyword>
<keyword evidence="5 16" id="KW-0812">Transmembrane</keyword>
<evidence type="ECO:0000256" key="2">
    <source>
        <dbReference type="ARBA" id="ARBA00022527"/>
    </source>
</evidence>
<name>A0ABD1YRJ6_9MARC</name>
<feature type="chain" id="PRO_5044846646" description="Protein kinase domain-containing protein" evidence="17">
    <location>
        <begin position="31"/>
        <end position="986"/>
    </location>
</feature>
<evidence type="ECO:0000313" key="19">
    <source>
        <dbReference type="EMBL" id="KAL2632352.1"/>
    </source>
</evidence>
<evidence type="ECO:0000256" key="10">
    <source>
        <dbReference type="ARBA" id="ARBA00022840"/>
    </source>
</evidence>
<dbReference type="GO" id="GO:0016020">
    <property type="term" value="C:membrane"/>
    <property type="evidence" value="ECO:0007669"/>
    <property type="project" value="UniProtKB-SubCell"/>
</dbReference>
<evidence type="ECO:0000256" key="16">
    <source>
        <dbReference type="SAM" id="Phobius"/>
    </source>
</evidence>
<sequence length="986" mass="107294">MATRGVLRAVSVVLVLSLLLLNGLPQQAFAATRAADIIALNGLSSEWSPSLNLNWAGDPCLNSWTGVSCDSTNTTVIALNLDGYNLRGQLPPDIGGLTNLQTLELSANDGLTGNLPKELGNLLNLQVLSLQWCNFTGTLPVELGNLIQLTFFGVNGNRMTGQIPPVLGNLQNVTWFDLSINQFSGPLPVSTDPTSGGVGLDNMTAVMHFHFNNNSFSGQIPGEIFSLPNLIHLIFDHNKFTGNIPTAVGNSPKLEIIRMDFNQLSDVMPSELTTVATLTDVNLRSNQLSGAVPDFSGLTKLQALDIGYNSFDPHVFPSWAQNGTFSQLMTLSMPNTSIIGSLPDAVFRLPAINTLDVRSNQINGSLDFTGPVSETLTTIVLDDNQISGFSGQPLLQNGGNIDINISLYDNPICQNRYLQPRLAGCDRFAQDRFQAAKGNCTNRCGSKTLNPKSCICATPLSLNLMLTAPSMAYFTNEDATVLEKELAEDITNSSTSIDKASLKPDQIYIQNAFTTTDMRISLTILVFPVTGDSLEQGERNAIVHIIRQHKFDISYGPYNLPEDTFRVLKKGVTLTTVAIVFIGLGGGIALLLCIGITLYAIRERRNTILALDPFANWVAGSDDKNGRRPELKRARPFSLTELKEATNNWSQVLGEGGYGKVYRGTLKNGELVAIKKANKDSMQGLNEFRNELELLSRVHHRNLVDLVGFCYKSSEQCLVYEFMSNGTLRERLYEKVETPLSWETRLDIIINAARGLAYLHDHASPPIIHGDIKSANILLNHKMVAKVADFGLGKVTALDGESIDYSDEIKGTMGYLDPEYVQTQIHTDKSDVFSFGVVMVEALTGKSPTHGGKDRTREIRNAFDTEGLAGVRSLMDPFIQGSIPDHELHLYLMAALRCTEAFGEGRPTMTEVVKELESLANGGGLASGGISIRMHGENKSPDVYSDTASLVNTSTSTSSEKGKDGHGNAFHYSGAYGVLRRLGSRS</sequence>
<evidence type="ECO:0000256" key="13">
    <source>
        <dbReference type="ARBA" id="ARBA00023180"/>
    </source>
</evidence>
<feature type="binding site" evidence="14">
    <location>
        <position position="676"/>
    </location>
    <ligand>
        <name>ATP</name>
        <dbReference type="ChEBI" id="CHEBI:30616"/>
    </ligand>
</feature>
<evidence type="ECO:0000256" key="15">
    <source>
        <dbReference type="SAM" id="MobiDB-lite"/>
    </source>
</evidence>
<keyword evidence="6 17" id="KW-0732">Signal</keyword>
<dbReference type="PANTHER" id="PTHR45974">
    <property type="entry name" value="RECEPTOR-LIKE PROTEIN 55"/>
    <property type="match status" value="1"/>
</dbReference>
<proteinExistence type="predicted"/>
<evidence type="ECO:0000313" key="20">
    <source>
        <dbReference type="Proteomes" id="UP001605036"/>
    </source>
</evidence>
<dbReference type="InterPro" id="IPR032675">
    <property type="entry name" value="LRR_dom_sf"/>
</dbReference>
<evidence type="ECO:0000259" key="18">
    <source>
        <dbReference type="PROSITE" id="PS50011"/>
    </source>
</evidence>
<feature type="compositionally biased region" description="Polar residues" evidence="15">
    <location>
        <begin position="946"/>
        <end position="959"/>
    </location>
</feature>
<dbReference type="Gene3D" id="1.10.510.10">
    <property type="entry name" value="Transferase(Phosphotransferase) domain 1"/>
    <property type="match status" value="1"/>
</dbReference>
<dbReference type="InterPro" id="IPR000719">
    <property type="entry name" value="Prot_kinase_dom"/>
</dbReference>
<dbReference type="Proteomes" id="UP001605036">
    <property type="component" value="Unassembled WGS sequence"/>
</dbReference>
<comment type="subcellular location">
    <subcellularLocation>
        <location evidence="1">Membrane</location>
    </subcellularLocation>
</comment>
<evidence type="ECO:0000256" key="1">
    <source>
        <dbReference type="ARBA" id="ARBA00004370"/>
    </source>
</evidence>
<dbReference type="GO" id="GO:0005524">
    <property type="term" value="F:ATP binding"/>
    <property type="evidence" value="ECO:0007669"/>
    <property type="project" value="UniProtKB-UniRule"/>
</dbReference>
<keyword evidence="8 14" id="KW-0547">Nucleotide-binding</keyword>
<evidence type="ECO:0000256" key="9">
    <source>
        <dbReference type="ARBA" id="ARBA00022777"/>
    </source>
</evidence>
<feature type="transmembrane region" description="Helical" evidence="16">
    <location>
        <begin position="577"/>
        <end position="601"/>
    </location>
</feature>
<keyword evidence="4" id="KW-0808">Transferase</keyword>
<dbReference type="InterPro" id="IPR001245">
    <property type="entry name" value="Ser-Thr/Tyr_kinase_cat_dom"/>
</dbReference>
<feature type="region of interest" description="Disordered" evidence="15">
    <location>
        <begin position="937"/>
        <end position="966"/>
    </location>
</feature>
<dbReference type="CDD" id="cd14066">
    <property type="entry name" value="STKc_IRAK"/>
    <property type="match status" value="1"/>
</dbReference>
<reference evidence="19 20" key="1">
    <citation type="submission" date="2024-09" db="EMBL/GenBank/DDBJ databases">
        <title>Chromosome-scale assembly of Riccia fluitans.</title>
        <authorList>
            <person name="Paukszto L."/>
            <person name="Sawicki J."/>
            <person name="Karawczyk K."/>
            <person name="Piernik-Szablinska J."/>
            <person name="Szczecinska M."/>
            <person name="Mazdziarz M."/>
        </authorList>
    </citation>
    <scope>NUCLEOTIDE SEQUENCE [LARGE SCALE GENOMIC DNA]</scope>
    <source>
        <strain evidence="19">Rf_01</strain>
        <tissue evidence="19">Aerial parts of the thallus</tissue>
    </source>
</reference>
<dbReference type="GO" id="GO:0004674">
    <property type="term" value="F:protein serine/threonine kinase activity"/>
    <property type="evidence" value="ECO:0007669"/>
    <property type="project" value="UniProtKB-KW"/>
</dbReference>
<dbReference type="FunFam" id="3.80.10.10:FF:000383">
    <property type="entry name" value="Leucine-rich repeat receptor protein kinase EMS1"/>
    <property type="match status" value="1"/>
</dbReference>
<dbReference type="SUPFAM" id="SSF52058">
    <property type="entry name" value="L domain-like"/>
    <property type="match status" value="1"/>
</dbReference>
<organism evidence="19 20">
    <name type="scientific">Riccia fluitans</name>
    <dbReference type="NCBI Taxonomy" id="41844"/>
    <lineage>
        <taxon>Eukaryota</taxon>
        <taxon>Viridiplantae</taxon>
        <taxon>Streptophyta</taxon>
        <taxon>Embryophyta</taxon>
        <taxon>Marchantiophyta</taxon>
        <taxon>Marchantiopsida</taxon>
        <taxon>Marchantiidae</taxon>
        <taxon>Marchantiales</taxon>
        <taxon>Ricciaceae</taxon>
        <taxon>Riccia</taxon>
    </lineage>
</organism>
<dbReference type="PROSITE" id="PS00107">
    <property type="entry name" value="PROTEIN_KINASE_ATP"/>
    <property type="match status" value="1"/>
</dbReference>
<dbReference type="Pfam" id="PF07714">
    <property type="entry name" value="PK_Tyr_Ser-Thr"/>
    <property type="match status" value="1"/>
</dbReference>
<dbReference type="FunFam" id="3.80.10.10:FF:000363">
    <property type="entry name" value="Leucine-rich repeat family protein"/>
    <property type="match status" value="1"/>
</dbReference>
<keyword evidence="3" id="KW-0433">Leucine-rich repeat</keyword>
<dbReference type="InterPro" id="IPR008271">
    <property type="entry name" value="Ser/Thr_kinase_AS"/>
</dbReference>
<keyword evidence="20" id="KW-1185">Reference proteome</keyword>
<evidence type="ECO:0000256" key="8">
    <source>
        <dbReference type="ARBA" id="ARBA00022741"/>
    </source>
</evidence>
<dbReference type="InterPro" id="IPR001611">
    <property type="entry name" value="Leu-rich_rpt"/>
</dbReference>
<evidence type="ECO:0000256" key="12">
    <source>
        <dbReference type="ARBA" id="ARBA00023136"/>
    </source>
</evidence>